<sequence length="29" mass="3249">MNVAMIAGIALVFLLLGYLFYALIRAEDF</sequence>
<keyword evidence="1" id="KW-1133">Transmembrane helix</keyword>
<dbReference type="EMBL" id="SZPQ01000003">
    <property type="protein sequence ID" value="TKI07851.1"/>
    <property type="molecule type" value="Genomic_DNA"/>
</dbReference>
<organism evidence="2 3">
    <name type="scientific">Martelella alba</name>
    <dbReference type="NCBI Taxonomy" id="2590451"/>
    <lineage>
        <taxon>Bacteria</taxon>
        <taxon>Pseudomonadati</taxon>
        <taxon>Pseudomonadota</taxon>
        <taxon>Alphaproteobacteria</taxon>
        <taxon>Hyphomicrobiales</taxon>
        <taxon>Aurantimonadaceae</taxon>
        <taxon>Martelella</taxon>
    </lineage>
</organism>
<feature type="transmembrane region" description="Helical" evidence="1">
    <location>
        <begin position="6"/>
        <end position="24"/>
    </location>
</feature>
<keyword evidence="1" id="KW-0812">Transmembrane</keyword>
<keyword evidence="1" id="KW-0472">Membrane</keyword>
<evidence type="ECO:0000313" key="2">
    <source>
        <dbReference type="EMBL" id="TKI07851.1"/>
    </source>
</evidence>
<dbReference type="InterPro" id="IPR011726">
    <property type="entry name" value="KdpF"/>
</dbReference>
<protein>
    <submittedName>
        <fullName evidence="2">K(+)-transporting ATPase subunit F</fullName>
    </submittedName>
</protein>
<accession>A0ABY2SPB8</accession>
<evidence type="ECO:0000313" key="3">
    <source>
        <dbReference type="Proteomes" id="UP000305202"/>
    </source>
</evidence>
<proteinExistence type="predicted"/>
<comment type="caution">
    <text evidence="2">The sequence shown here is derived from an EMBL/GenBank/DDBJ whole genome shotgun (WGS) entry which is preliminary data.</text>
</comment>
<dbReference type="Pfam" id="PF09604">
    <property type="entry name" value="Potass_KdpF"/>
    <property type="match status" value="1"/>
</dbReference>
<dbReference type="Proteomes" id="UP000305202">
    <property type="component" value="Unassembled WGS sequence"/>
</dbReference>
<name>A0ABY2SPB8_9HYPH</name>
<keyword evidence="3" id="KW-1185">Reference proteome</keyword>
<dbReference type="RefSeq" id="WP_136988846.1">
    <property type="nucleotide sequence ID" value="NZ_SZPQ01000003.1"/>
</dbReference>
<dbReference type="NCBIfam" id="TIGR02115">
    <property type="entry name" value="potass_kdpF"/>
    <property type="match status" value="1"/>
</dbReference>
<evidence type="ECO:0000256" key="1">
    <source>
        <dbReference type="SAM" id="Phobius"/>
    </source>
</evidence>
<gene>
    <name evidence="2" type="primary">kdpF</name>
    <name evidence="2" type="ORF">FCN80_05295</name>
</gene>
<reference evidence="2 3" key="1">
    <citation type="submission" date="2019-04" db="EMBL/GenBank/DDBJ databases">
        <authorList>
            <person name="Li M."/>
            <person name="Gao C."/>
        </authorList>
    </citation>
    <scope>NUCLEOTIDE SEQUENCE [LARGE SCALE GENOMIC DNA]</scope>
    <source>
        <strain evidence="2 3">BGMRC 2031</strain>
    </source>
</reference>